<keyword evidence="3 5" id="KW-1133">Transmembrane helix</keyword>
<name>A0ABS2QPF7_9BACI</name>
<keyword evidence="4 5" id="KW-0472">Membrane</keyword>
<evidence type="ECO:0000256" key="2">
    <source>
        <dbReference type="ARBA" id="ARBA00022692"/>
    </source>
</evidence>
<sequence>MTLVLIILIGFCTTFVGTLTGGGGLIGMPSLLLIGLPIHSVIATAKFSNVFSSFSSFYVLLKQRELSDLHQLLCRLYFLFFCWPLSLGTGAMLYSRRHFGSTAGC</sequence>
<feature type="transmembrane region" description="Helical" evidence="5">
    <location>
        <begin position="38"/>
        <end position="60"/>
    </location>
</feature>
<evidence type="ECO:0000256" key="4">
    <source>
        <dbReference type="ARBA" id="ARBA00023136"/>
    </source>
</evidence>
<evidence type="ECO:0000313" key="6">
    <source>
        <dbReference type="EMBL" id="MBM7694604.1"/>
    </source>
</evidence>
<evidence type="ECO:0000256" key="3">
    <source>
        <dbReference type="ARBA" id="ARBA00022989"/>
    </source>
</evidence>
<dbReference type="RefSeq" id="WP_338047253.1">
    <property type="nucleotide sequence ID" value="NZ_JAFBFI010000029.1"/>
</dbReference>
<dbReference type="Pfam" id="PF01925">
    <property type="entry name" value="TauE"/>
    <property type="match status" value="1"/>
</dbReference>
<organism evidence="6 7">
    <name type="scientific">Peribacillus deserti</name>
    <dbReference type="NCBI Taxonomy" id="673318"/>
    <lineage>
        <taxon>Bacteria</taxon>
        <taxon>Bacillati</taxon>
        <taxon>Bacillota</taxon>
        <taxon>Bacilli</taxon>
        <taxon>Bacillales</taxon>
        <taxon>Bacillaceae</taxon>
        <taxon>Peribacillus</taxon>
    </lineage>
</organism>
<feature type="transmembrane region" description="Helical" evidence="5">
    <location>
        <begin position="72"/>
        <end position="94"/>
    </location>
</feature>
<dbReference type="EMBL" id="JAFBFI010000029">
    <property type="protein sequence ID" value="MBM7694604.1"/>
    <property type="molecule type" value="Genomic_DNA"/>
</dbReference>
<comment type="subcellular location">
    <subcellularLocation>
        <location evidence="5">Cell membrane</location>
        <topology evidence="5">Multi-pass membrane protein</topology>
    </subcellularLocation>
    <subcellularLocation>
        <location evidence="1">Membrane</location>
        <topology evidence="1">Multi-pass membrane protein</topology>
    </subcellularLocation>
</comment>
<dbReference type="InterPro" id="IPR002781">
    <property type="entry name" value="TM_pro_TauE-like"/>
</dbReference>
<comment type="caution">
    <text evidence="6">The sequence shown here is derived from an EMBL/GenBank/DDBJ whole genome shotgun (WGS) entry which is preliminary data.</text>
</comment>
<accession>A0ABS2QPF7</accession>
<evidence type="ECO:0000256" key="1">
    <source>
        <dbReference type="ARBA" id="ARBA00004141"/>
    </source>
</evidence>
<keyword evidence="7" id="KW-1185">Reference proteome</keyword>
<comment type="similarity">
    <text evidence="5">Belongs to the 4-toluene sulfonate uptake permease (TSUP) (TC 2.A.102) family.</text>
</comment>
<dbReference type="Proteomes" id="UP000823486">
    <property type="component" value="Unassembled WGS sequence"/>
</dbReference>
<proteinExistence type="inferred from homology"/>
<evidence type="ECO:0000256" key="5">
    <source>
        <dbReference type="RuleBase" id="RU363041"/>
    </source>
</evidence>
<protein>
    <recommendedName>
        <fullName evidence="5">Probable membrane transporter protein</fullName>
    </recommendedName>
</protein>
<evidence type="ECO:0000313" key="7">
    <source>
        <dbReference type="Proteomes" id="UP000823486"/>
    </source>
</evidence>
<gene>
    <name evidence="6" type="ORF">JOC77_004079</name>
</gene>
<keyword evidence="2 5" id="KW-0812">Transmembrane</keyword>
<reference evidence="6 7" key="1">
    <citation type="submission" date="2021-01" db="EMBL/GenBank/DDBJ databases">
        <title>Genomic Encyclopedia of Type Strains, Phase IV (KMG-IV): sequencing the most valuable type-strain genomes for metagenomic binning, comparative biology and taxonomic classification.</title>
        <authorList>
            <person name="Goeker M."/>
        </authorList>
    </citation>
    <scope>NUCLEOTIDE SEQUENCE [LARGE SCALE GENOMIC DNA]</scope>
    <source>
        <strain evidence="6 7">DSM 105482</strain>
    </source>
</reference>
<keyword evidence="5" id="KW-1003">Cell membrane</keyword>